<dbReference type="EMBL" id="JH712101">
    <property type="protein sequence ID" value="EFO23773.1"/>
    <property type="molecule type" value="Genomic_DNA"/>
</dbReference>
<feature type="domain" description="PDZ" evidence="1">
    <location>
        <begin position="199"/>
        <end position="263"/>
    </location>
</feature>
<accession>A0A1S0U1F7</accession>
<dbReference type="AlphaFoldDB" id="A0A1S0U1F7"/>
<protein>
    <recommendedName>
        <fullName evidence="1">PDZ domain-containing protein</fullName>
    </recommendedName>
</protein>
<dbReference type="InterPro" id="IPR036034">
    <property type="entry name" value="PDZ_sf"/>
</dbReference>
<dbReference type="Gene3D" id="2.30.42.10">
    <property type="match status" value="1"/>
</dbReference>
<dbReference type="InterPro" id="IPR040264">
    <property type="entry name" value="T15H9.4-like"/>
</dbReference>
<dbReference type="RefSeq" id="XP_003140294.1">
    <property type="nucleotide sequence ID" value="XM_003140246.1"/>
</dbReference>
<dbReference type="PROSITE" id="PS50106">
    <property type="entry name" value="PDZ"/>
    <property type="match status" value="1"/>
</dbReference>
<reference evidence="2" key="1">
    <citation type="submission" date="2012-04" db="EMBL/GenBank/DDBJ databases">
        <title>The Genome Sequence of Loa loa.</title>
        <authorList>
            <consortium name="The Broad Institute Genome Sequencing Platform"/>
            <consortium name="Broad Institute Genome Sequencing Center for Infectious Disease"/>
            <person name="Nutman T.B."/>
            <person name="Fink D.L."/>
            <person name="Russ C."/>
            <person name="Young S."/>
            <person name="Zeng Q."/>
            <person name="Gargeya S."/>
            <person name="Alvarado L."/>
            <person name="Berlin A."/>
            <person name="Chapman S.B."/>
            <person name="Chen Z."/>
            <person name="Freedman E."/>
            <person name="Gellesch M."/>
            <person name="Goldberg J."/>
            <person name="Griggs A."/>
            <person name="Gujja S."/>
            <person name="Heilman E.R."/>
            <person name="Heiman D."/>
            <person name="Howarth C."/>
            <person name="Mehta T."/>
            <person name="Neiman D."/>
            <person name="Pearson M."/>
            <person name="Roberts A."/>
            <person name="Saif S."/>
            <person name="Shea T."/>
            <person name="Shenoy N."/>
            <person name="Sisk P."/>
            <person name="Stolte C."/>
            <person name="Sykes S."/>
            <person name="White J."/>
            <person name="Yandava C."/>
            <person name="Haas B."/>
            <person name="Henn M.R."/>
            <person name="Nusbaum C."/>
            <person name="Birren B."/>
        </authorList>
    </citation>
    <scope>NUCLEOTIDE SEQUENCE [LARGE SCALE GENOMIC DNA]</scope>
</reference>
<dbReference type="GeneID" id="9942116"/>
<dbReference type="OrthoDB" id="5802058at2759"/>
<dbReference type="PANTHER" id="PTHR31327">
    <property type="entry name" value="SPERM MEIOSIS PDZ DOMAIN CONTAINING PROTEINS-RELATED"/>
    <property type="match status" value="1"/>
</dbReference>
<name>A0A1S0U1F7_LOALO</name>
<dbReference type="OMA" id="REVDEWK"/>
<gene>
    <name evidence="2" type="ORF">LOAG_04709</name>
</gene>
<evidence type="ECO:0000259" key="1">
    <source>
        <dbReference type="PROSITE" id="PS50106"/>
    </source>
</evidence>
<dbReference type="SMART" id="SM00228">
    <property type="entry name" value="PDZ"/>
    <property type="match status" value="3"/>
</dbReference>
<dbReference type="CTD" id="9942116"/>
<sequence length="583" mass="66307">MSSSFPEKEKMDVQVDFLTREDVVVLNDGGAIIEKGLILHGCNPSVRVGDTVTAFNDKKFDTNEDLTQFLLQAVQTRMKFTLTVNRQKGETEMDNKIDRYVIELKKASSDESFGIIPAVDQDCVLVEKVDGIAAEAGIKEKDHIKRINEEPIQSLEAFENVIKEQQKIVLYISRGSKISRNKVEFTKKVVCIHIPYECGDVLGITIKDLIVTDIQNGSIGEAKFELQDKLIDINGIKLQDDEQLYYLLQRMNEDLEINVMRNVIKNDDTAVTAGISASVTTAVYRVLISLSMAPCEALGVRPDENLMISRIMDKSHAQGKFELGDVIKKLNSIPIKDRNQFFKLFEDATAAGRIIVERSAERELELEKRLLPPNIEKIIKRHAGYDYIIVNVHYDSSAGRPFGLNMANVTAHKIIIPEVAENTVACDYFKIYDHIIAINGNPVSDVNVAKKMIRECGANFQAIIVIVDITELEYDCLIKFSIMIHLAVIERPITLDSNREIKREVDEWKRRMARPTNLEQMPLDVQEIVEKHFKQREFKQATNLVSVLRKPTGQQRKIHFSEHHIETQIQSDTPVTKRLRSCR</sequence>
<proteinExistence type="predicted"/>
<dbReference type="KEGG" id="loa:LOAG_04709"/>
<dbReference type="InParanoid" id="A0A1S0U1F7"/>
<dbReference type="InterPro" id="IPR001478">
    <property type="entry name" value="PDZ"/>
</dbReference>
<evidence type="ECO:0000313" key="2">
    <source>
        <dbReference type="EMBL" id="EFO23773.1"/>
    </source>
</evidence>
<dbReference type="SUPFAM" id="SSF50156">
    <property type="entry name" value="PDZ domain-like"/>
    <property type="match status" value="4"/>
</dbReference>
<organism evidence="2">
    <name type="scientific">Loa loa</name>
    <name type="common">Eye worm</name>
    <name type="synonym">Filaria loa</name>
    <dbReference type="NCBI Taxonomy" id="7209"/>
    <lineage>
        <taxon>Eukaryota</taxon>
        <taxon>Metazoa</taxon>
        <taxon>Ecdysozoa</taxon>
        <taxon>Nematoda</taxon>
        <taxon>Chromadorea</taxon>
        <taxon>Rhabditida</taxon>
        <taxon>Spirurina</taxon>
        <taxon>Spiruromorpha</taxon>
        <taxon>Filarioidea</taxon>
        <taxon>Onchocercidae</taxon>
        <taxon>Loa</taxon>
    </lineage>
</organism>